<feature type="non-terminal residue" evidence="7">
    <location>
        <position position="319"/>
    </location>
</feature>
<evidence type="ECO:0000313" key="7">
    <source>
        <dbReference type="EMBL" id="KAJ1722813.1"/>
    </source>
</evidence>
<dbReference type="GO" id="GO:0004930">
    <property type="term" value="F:G protein-coupled receptor activity"/>
    <property type="evidence" value="ECO:0007669"/>
    <property type="project" value="InterPro"/>
</dbReference>
<organism evidence="7 8">
    <name type="scientific">Coemansia biformis</name>
    <dbReference type="NCBI Taxonomy" id="1286918"/>
    <lineage>
        <taxon>Eukaryota</taxon>
        <taxon>Fungi</taxon>
        <taxon>Fungi incertae sedis</taxon>
        <taxon>Zoopagomycota</taxon>
        <taxon>Kickxellomycotina</taxon>
        <taxon>Kickxellomycetes</taxon>
        <taxon>Kickxellales</taxon>
        <taxon>Kickxellaceae</taxon>
        <taxon>Coemansia</taxon>
    </lineage>
</organism>
<dbReference type="GO" id="GO:0016020">
    <property type="term" value="C:membrane"/>
    <property type="evidence" value="ECO:0007669"/>
    <property type="project" value="UniProtKB-SubCell"/>
</dbReference>
<feature type="transmembrane region" description="Helical" evidence="5">
    <location>
        <begin position="217"/>
        <end position="238"/>
    </location>
</feature>
<feature type="transmembrane region" description="Helical" evidence="5">
    <location>
        <begin position="185"/>
        <end position="205"/>
    </location>
</feature>
<feature type="transmembrane region" description="Helical" evidence="5">
    <location>
        <begin position="101"/>
        <end position="121"/>
    </location>
</feature>
<reference evidence="7" key="1">
    <citation type="submission" date="2022-07" db="EMBL/GenBank/DDBJ databases">
        <title>Phylogenomic reconstructions and comparative analyses of Kickxellomycotina fungi.</title>
        <authorList>
            <person name="Reynolds N.K."/>
            <person name="Stajich J.E."/>
            <person name="Barry K."/>
            <person name="Grigoriev I.V."/>
            <person name="Crous P."/>
            <person name="Smith M.E."/>
        </authorList>
    </citation>
    <scope>NUCLEOTIDE SEQUENCE</scope>
    <source>
        <strain evidence="7">BCRC 34381</strain>
    </source>
</reference>
<keyword evidence="2 5" id="KW-0812">Transmembrane</keyword>
<dbReference type="EMBL" id="JANBOI010002306">
    <property type="protein sequence ID" value="KAJ1722813.1"/>
    <property type="molecule type" value="Genomic_DNA"/>
</dbReference>
<dbReference type="Proteomes" id="UP001143981">
    <property type="component" value="Unassembled WGS sequence"/>
</dbReference>
<protein>
    <recommendedName>
        <fullName evidence="6">G-protein coupled receptors family 3 profile domain-containing protein</fullName>
    </recommendedName>
</protein>
<feature type="transmembrane region" description="Helical" evidence="5">
    <location>
        <begin position="64"/>
        <end position="81"/>
    </location>
</feature>
<proteinExistence type="predicted"/>
<evidence type="ECO:0000256" key="5">
    <source>
        <dbReference type="SAM" id="Phobius"/>
    </source>
</evidence>
<evidence type="ECO:0000256" key="2">
    <source>
        <dbReference type="ARBA" id="ARBA00022692"/>
    </source>
</evidence>
<feature type="transmembrane region" description="Helical" evidence="5">
    <location>
        <begin position="262"/>
        <end position="282"/>
    </location>
</feature>
<evidence type="ECO:0000256" key="4">
    <source>
        <dbReference type="ARBA" id="ARBA00023136"/>
    </source>
</evidence>
<keyword evidence="3 5" id="KW-1133">Transmembrane helix</keyword>
<sequence>MSFSFTQAEQDRVNAAAALGIRLDPIGKIDMALVIVISVVYGVDLLAVLFLLRHRHWPPIKSKSPGLMAASFASCVCWFIGDLQINGHVHLAGTVLANCKAVGVWVRVLLGVCTVSALMALRSYGLFRVFCQNKPCRGPGLYILLLGYCVCTLICGIVAQVLSPAVTVEYKPALDACYCPKPFRAALYVYIWATWLLIAAINWKIRNIKSSFNESREMAFSCAVVFAILTLSTALQFARPDYPFNQTLRVITTAMDHLGTNAVWWTIVGAPLWNCVFCRAEYLKSWTARLYKDGLQSEYDVESGGSGQAGITNTTIHSE</sequence>
<dbReference type="InterPro" id="IPR017978">
    <property type="entry name" value="GPCR_3_C"/>
</dbReference>
<evidence type="ECO:0000313" key="8">
    <source>
        <dbReference type="Proteomes" id="UP001143981"/>
    </source>
</evidence>
<evidence type="ECO:0000256" key="1">
    <source>
        <dbReference type="ARBA" id="ARBA00004141"/>
    </source>
</evidence>
<evidence type="ECO:0000256" key="3">
    <source>
        <dbReference type="ARBA" id="ARBA00022989"/>
    </source>
</evidence>
<feature type="transmembrane region" description="Helical" evidence="5">
    <location>
        <begin position="141"/>
        <end position="165"/>
    </location>
</feature>
<dbReference type="OrthoDB" id="2121906at2759"/>
<dbReference type="Pfam" id="PF00003">
    <property type="entry name" value="7tm_3"/>
    <property type="match status" value="1"/>
</dbReference>
<accession>A0A9W7Y2J1</accession>
<feature type="domain" description="G-protein coupled receptors family 3 profile" evidence="6">
    <location>
        <begin position="32"/>
        <end position="237"/>
    </location>
</feature>
<evidence type="ECO:0000259" key="6">
    <source>
        <dbReference type="Pfam" id="PF00003"/>
    </source>
</evidence>
<keyword evidence="4 5" id="KW-0472">Membrane</keyword>
<dbReference type="AlphaFoldDB" id="A0A9W7Y2J1"/>
<gene>
    <name evidence="7" type="ORF">LPJ61_005889</name>
</gene>
<name>A0A9W7Y2J1_9FUNG</name>
<comment type="subcellular location">
    <subcellularLocation>
        <location evidence="1">Membrane</location>
        <topology evidence="1">Multi-pass membrane protein</topology>
    </subcellularLocation>
</comment>
<keyword evidence="8" id="KW-1185">Reference proteome</keyword>
<feature type="transmembrane region" description="Helical" evidence="5">
    <location>
        <begin position="31"/>
        <end position="52"/>
    </location>
</feature>
<comment type="caution">
    <text evidence="7">The sequence shown here is derived from an EMBL/GenBank/DDBJ whole genome shotgun (WGS) entry which is preliminary data.</text>
</comment>